<dbReference type="InterPro" id="IPR033753">
    <property type="entry name" value="GCV_H/Fam206"/>
</dbReference>
<evidence type="ECO:0000256" key="1">
    <source>
        <dbReference type="ARBA" id="ARBA00010764"/>
    </source>
</evidence>
<dbReference type="Proteomes" id="UP001303046">
    <property type="component" value="Unassembled WGS sequence"/>
</dbReference>
<dbReference type="Pfam" id="PF01597">
    <property type="entry name" value="GCV_H"/>
    <property type="match status" value="1"/>
</dbReference>
<evidence type="ECO:0000256" key="2">
    <source>
        <dbReference type="ARBA" id="ARBA00019325"/>
    </source>
</evidence>
<protein>
    <recommendedName>
        <fullName evidence="2">Protein Abitram</fullName>
    </recommendedName>
    <alternativeName>
        <fullName evidence="3">Actin-binding transcription modulator</fullName>
    </alternativeName>
</protein>
<evidence type="ECO:0000313" key="4">
    <source>
        <dbReference type="EMBL" id="KAK6743572.1"/>
    </source>
</evidence>
<evidence type="ECO:0000256" key="3">
    <source>
        <dbReference type="ARBA" id="ARBA00030463"/>
    </source>
</evidence>
<gene>
    <name evidence="4" type="primary">Necator_chrIII.g11457</name>
    <name evidence="4" type="ORF">RB195_010692</name>
</gene>
<dbReference type="InterPro" id="IPR011053">
    <property type="entry name" value="Single_hybrid_motif"/>
</dbReference>
<name>A0ABR1CZ05_NECAM</name>
<reference evidence="4 5" key="1">
    <citation type="submission" date="2023-08" db="EMBL/GenBank/DDBJ databases">
        <title>A Necator americanus chromosomal reference genome.</title>
        <authorList>
            <person name="Ilik V."/>
            <person name="Petrzelkova K.J."/>
            <person name="Pardy F."/>
            <person name="Fuh T."/>
            <person name="Niatou-Singa F.S."/>
            <person name="Gouil Q."/>
            <person name="Baker L."/>
            <person name="Ritchie M.E."/>
            <person name="Jex A.R."/>
            <person name="Gazzola D."/>
            <person name="Li H."/>
            <person name="Toshio Fujiwara R."/>
            <person name="Zhan B."/>
            <person name="Aroian R.V."/>
            <person name="Pafco B."/>
            <person name="Schwarz E.M."/>
        </authorList>
    </citation>
    <scope>NUCLEOTIDE SEQUENCE [LARGE SCALE GENOMIC DNA]</scope>
    <source>
        <strain evidence="4 5">Aroian</strain>
        <tissue evidence="4">Whole animal</tissue>
    </source>
</reference>
<evidence type="ECO:0000313" key="5">
    <source>
        <dbReference type="Proteomes" id="UP001303046"/>
    </source>
</evidence>
<keyword evidence="5" id="KW-1185">Reference proteome</keyword>
<dbReference type="EMBL" id="JAVFWL010000003">
    <property type="protein sequence ID" value="KAK6743572.1"/>
    <property type="molecule type" value="Genomic_DNA"/>
</dbReference>
<dbReference type="InterPro" id="IPR039169">
    <property type="entry name" value="Abitram"/>
</dbReference>
<organism evidence="4 5">
    <name type="scientific">Necator americanus</name>
    <name type="common">Human hookworm</name>
    <dbReference type="NCBI Taxonomy" id="51031"/>
    <lineage>
        <taxon>Eukaryota</taxon>
        <taxon>Metazoa</taxon>
        <taxon>Ecdysozoa</taxon>
        <taxon>Nematoda</taxon>
        <taxon>Chromadorea</taxon>
        <taxon>Rhabditida</taxon>
        <taxon>Rhabditina</taxon>
        <taxon>Rhabditomorpha</taxon>
        <taxon>Strongyloidea</taxon>
        <taxon>Ancylostomatidae</taxon>
        <taxon>Bunostominae</taxon>
        <taxon>Necator</taxon>
    </lineage>
</organism>
<dbReference type="Gene3D" id="2.40.50.100">
    <property type="match status" value="1"/>
</dbReference>
<dbReference type="SUPFAM" id="SSF51230">
    <property type="entry name" value="Single hybrid motif"/>
    <property type="match status" value="1"/>
</dbReference>
<proteinExistence type="inferred from homology"/>
<dbReference type="PANTHER" id="PTHR13651:SF0">
    <property type="entry name" value="PROTEIN ABITRAM"/>
    <property type="match status" value="1"/>
</dbReference>
<accession>A0ABR1CZ05</accession>
<dbReference type="PANTHER" id="PTHR13651">
    <property type="entry name" value="PROTEIN ABITRAM"/>
    <property type="match status" value="1"/>
</dbReference>
<sequence>MPISYLSSVDRAYKRYACEEYDNIAYLHHPSGVCVVVLRQELNSEVTEVDFANTKKSGLSRADHVVVGKGKKGGLHLQKNTRLCTIRCENGKEIIVRAGVRGVLAEVNDRLLSNPDLVRTAPENQGYIAVVTFGAGKRKPEEFITELPPKRVYLKEYETENKN</sequence>
<comment type="caution">
    <text evidence="4">The sequence shown here is derived from an EMBL/GenBank/DDBJ whole genome shotgun (WGS) entry which is preliminary data.</text>
</comment>
<comment type="similarity">
    <text evidence="1">Belongs to the ABITRAM family.</text>
</comment>